<gene>
    <name evidence="6" type="primary">LOC115386901</name>
</gene>
<feature type="compositionally biased region" description="Basic and acidic residues" evidence="4">
    <location>
        <begin position="919"/>
        <end position="929"/>
    </location>
</feature>
<evidence type="ECO:0000256" key="1">
    <source>
        <dbReference type="ARBA" id="ARBA00022754"/>
    </source>
</evidence>
<evidence type="ECO:0000259" key="5">
    <source>
        <dbReference type="SMART" id="SM01391"/>
    </source>
</evidence>
<feature type="compositionally biased region" description="Basic and acidic residues" evidence="4">
    <location>
        <begin position="1336"/>
        <end position="1351"/>
    </location>
</feature>
<feature type="compositionally biased region" description="Basic and acidic residues" evidence="4">
    <location>
        <begin position="1378"/>
        <end position="1387"/>
    </location>
</feature>
<dbReference type="SUPFAM" id="SSF64593">
    <property type="entry name" value="Intermediate filament protein, coiled coil region"/>
    <property type="match status" value="2"/>
</dbReference>
<reference evidence="6" key="3">
    <citation type="submission" date="2025-09" db="UniProtKB">
        <authorList>
            <consortium name="Ensembl"/>
        </authorList>
    </citation>
    <scope>IDENTIFICATION</scope>
</reference>
<feature type="coiled-coil region" evidence="3">
    <location>
        <begin position="57"/>
        <end position="91"/>
    </location>
</feature>
<feature type="compositionally biased region" description="Polar residues" evidence="4">
    <location>
        <begin position="1202"/>
        <end position="1220"/>
    </location>
</feature>
<name>A0A672F4I8_SALFA</name>
<dbReference type="Ensembl" id="ENSSFAT00005000806.1">
    <property type="protein sequence ID" value="ENSSFAP00005000773.1"/>
    <property type="gene ID" value="ENSSFAG00005000538.1"/>
</dbReference>
<feature type="compositionally biased region" description="Low complexity" evidence="4">
    <location>
        <begin position="1168"/>
        <end position="1180"/>
    </location>
</feature>
<dbReference type="GO" id="GO:0005198">
    <property type="term" value="F:structural molecule activity"/>
    <property type="evidence" value="ECO:0007669"/>
    <property type="project" value="InterPro"/>
</dbReference>
<feature type="region of interest" description="Disordered" evidence="4">
    <location>
        <begin position="666"/>
        <end position="685"/>
    </location>
</feature>
<feature type="region of interest" description="Disordered" evidence="4">
    <location>
        <begin position="1151"/>
        <end position="1670"/>
    </location>
</feature>
<evidence type="ECO:0000256" key="4">
    <source>
        <dbReference type="SAM" id="MobiDB-lite"/>
    </source>
</evidence>
<dbReference type="GO" id="GO:0005882">
    <property type="term" value="C:intermediate filament"/>
    <property type="evidence" value="ECO:0007669"/>
    <property type="project" value="UniProtKB-KW"/>
</dbReference>
<feature type="compositionally biased region" description="Polar residues" evidence="4">
    <location>
        <begin position="412"/>
        <end position="452"/>
    </location>
</feature>
<feature type="compositionally biased region" description="Basic and acidic residues" evidence="4">
    <location>
        <begin position="840"/>
        <end position="857"/>
    </location>
</feature>
<dbReference type="InterPro" id="IPR002957">
    <property type="entry name" value="Keratin_I"/>
</dbReference>
<feature type="region of interest" description="Disordered" evidence="4">
    <location>
        <begin position="614"/>
        <end position="654"/>
    </location>
</feature>
<keyword evidence="2 3" id="KW-0175">Coiled coil</keyword>
<dbReference type="SMART" id="SM01391">
    <property type="entry name" value="Filament"/>
    <property type="match status" value="1"/>
</dbReference>
<feature type="compositionally biased region" description="Polar residues" evidence="4">
    <location>
        <begin position="673"/>
        <end position="685"/>
    </location>
</feature>
<feature type="coiled-coil region" evidence="3">
    <location>
        <begin position="171"/>
        <end position="198"/>
    </location>
</feature>
<dbReference type="InterPro" id="IPR039008">
    <property type="entry name" value="IF_rod_dom"/>
</dbReference>
<feature type="region of interest" description="Disordered" evidence="4">
    <location>
        <begin position="412"/>
        <end position="486"/>
    </location>
</feature>
<reference evidence="6" key="2">
    <citation type="submission" date="2025-08" db="UniProtKB">
        <authorList>
            <consortium name="Ensembl"/>
        </authorList>
    </citation>
    <scope>IDENTIFICATION</scope>
</reference>
<reference evidence="6" key="1">
    <citation type="submission" date="2019-06" db="EMBL/GenBank/DDBJ databases">
        <authorList>
            <consortium name="Wellcome Sanger Institute Data Sharing"/>
        </authorList>
    </citation>
    <scope>NUCLEOTIDE SEQUENCE [LARGE SCALE GENOMIC DNA]</scope>
</reference>
<protein>
    <recommendedName>
        <fullName evidence="5">IF rod domain-containing protein</fullName>
    </recommendedName>
</protein>
<proteinExistence type="predicted"/>
<feature type="compositionally biased region" description="Basic and acidic residues" evidence="4">
    <location>
        <begin position="865"/>
        <end position="900"/>
    </location>
</feature>
<feature type="compositionally biased region" description="Polar residues" evidence="4">
    <location>
        <begin position="616"/>
        <end position="634"/>
    </location>
</feature>
<evidence type="ECO:0000256" key="2">
    <source>
        <dbReference type="ARBA" id="ARBA00023054"/>
    </source>
</evidence>
<dbReference type="OMA" id="GSGEWKP"/>
<feature type="compositionally biased region" description="Low complexity" evidence="4">
    <location>
        <begin position="1454"/>
        <end position="1478"/>
    </location>
</feature>
<keyword evidence="1" id="KW-0403">Intermediate filament</keyword>
<dbReference type="Gene3D" id="1.20.5.170">
    <property type="match status" value="1"/>
</dbReference>
<evidence type="ECO:0000313" key="6">
    <source>
        <dbReference type="Ensembl" id="ENSSFAP00005000773.1"/>
    </source>
</evidence>
<organism evidence="6 7">
    <name type="scientific">Salarias fasciatus</name>
    <name type="common">Jewelled blenny</name>
    <name type="synonym">Blennius fasciatus</name>
    <dbReference type="NCBI Taxonomy" id="181472"/>
    <lineage>
        <taxon>Eukaryota</taxon>
        <taxon>Metazoa</taxon>
        <taxon>Chordata</taxon>
        <taxon>Craniata</taxon>
        <taxon>Vertebrata</taxon>
        <taxon>Euteleostomi</taxon>
        <taxon>Actinopterygii</taxon>
        <taxon>Neopterygii</taxon>
        <taxon>Teleostei</taxon>
        <taxon>Neoteleostei</taxon>
        <taxon>Acanthomorphata</taxon>
        <taxon>Ovalentaria</taxon>
        <taxon>Blenniimorphae</taxon>
        <taxon>Blenniiformes</taxon>
        <taxon>Blennioidei</taxon>
        <taxon>Blenniidae</taxon>
        <taxon>Salariinae</taxon>
        <taxon>Salarias</taxon>
    </lineage>
</organism>
<feature type="region of interest" description="Disordered" evidence="4">
    <location>
        <begin position="829"/>
        <end position="950"/>
    </location>
</feature>
<dbReference type="Pfam" id="PF00038">
    <property type="entry name" value="Filament"/>
    <property type="match status" value="1"/>
</dbReference>
<evidence type="ECO:0000256" key="3">
    <source>
        <dbReference type="SAM" id="Coils"/>
    </source>
</evidence>
<dbReference type="Proteomes" id="UP000472267">
    <property type="component" value="Chromosome 4"/>
</dbReference>
<dbReference type="InParanoid" id="A0A672F4I8"/>
<feature type="compositionally biased region" description="Polar residues" evidence="4">
    <location>
        <begin position="462"/>
        <end position="486"/>
    </location>
</feature>
<feature type="compositionally biased region" description="Low complexity" evidence="4">
    <location>
        <begin position="1538"/>
        <end position="1550"/>
    </location>
</feature>
<dbReference type="PANTHER" id="PTHR23239">
    <property type="entry name" value="INTERMEDIATE FILAMENT"/>
    <property type="match status" value="1"/>
</dbReference>
<feature type="compositionally biased region" description="Low complexity" evidence="4">
    <location>
        <begin position="1494"/>
        <end position="1507"/>
    </location>
</feature>
<keyword evidence="7" id="KW-1185">Reference proteome</keyword>
<dbReference type="PANTHER" id="PTHR23239:SF344">
    <property type="entry name" value="KERATIN, TYPE I CYTOSKELETAL 15-LIKE"/>
    <property type="match status" value="1"/>
</dbReference>
<evidence type="ECO:0000313" key="7">
    <source>
        <dbReference type="Proteomes" id="UP000472267"/>
    </source>
</evidence>
<sequence length="1670" mass="179500">MSPWRLLRAHRSPRAALGYQLQRGAATTVHYSTAPAAPAGGCTVSGSWSPSSEKQTMQQLNLRLASYLQQVELLEATNRRLEREIQEELKRRSPTEMKELDGLLRSASFLQEQIGDCLTARGLLNLQLLACELAIFDLNSRCEQEREQRGRVEADLGDLRYLHEVLKFHKLPELQEVLREQRQELQELQERHLQDEQALLNQVSGGVAVAMQTAESSDLIQQLDVLRQISAAESWTEVPILQAPDVTFDLAASSEVAELEHLRRTSTNLTEDLKHLQRETAVLEASGRQQTENFMVQLTVLQETADHLCLDLDSVLQAAAQQAADHQALLDVKSRLEAEIQDYMRLLDSLSHQGASVVHFNSKPAASCFTVSRETVPIHTPKAAWGRRSNVVQMVSSAADHNMRPKKMAIISRNSSNQSHSFQTSLSRTGWESNSHTNLISAQNSSPVQSQAKESDQKAFEPQTSSSILSDTKPSQTIAPLSKPQNSTFTKTEVKQIVSNEIPKVMERLDLVTDKSKIDTVKPSAADTMTSASTEIFSQATNINPTQNISQESVAPQEVVREGKMLPESVKLSETQICESTIKIGVSDELNPLDDKGTRAQDINDQVGIKIEDVLSSEQSPALTEVSESQPNMEESQESRDYSESQAESGESLRVEVNKVEIIEVVEDPPKANTESASQEDAKTSTIVMDSALSSSIPQTLPNEDIKDIVSGESVQTPGQSLVESDVSVTESKVTQEEVIRSDVVAASFPSLDREDNVQKETESVEISKVEVDEEEVAQKYDVKKIPAEDDDKTVDPLEEAVLINRKESKISTSTCDSGVDLSPAEALTLPETHFSPADDQTKMNNKDVERQVKREEEETGSDVFVDRLEQTLRKESNSEPERLMENKDLPVGSEGKETHSAGAGSVNVEVDVVEEQLTDSKDGLKDSVESDNELVELSDQRESKRLASLSDSGIALSFSSKEDNLSPTEPMISENQAVSLEMSLSPAEELMSLNDPMLFPVDLDENDAKYLEMFPSLSDPETCLSPEVLPVNEEDDDDACQSLTEAIAHVHVRPVEKYVLSTKDEDKVTPETDKRINTAEEDKFKVFEGSQGSKVTQNVIKRQISWESSLKEGSSGGGLESGGSNIQNIIADKEKQLGFGGLYRKPVRTAGGSPGVYQSKGDIANRVSVSGGTTSTSKTADVTAGGVTKGSGEWLVYGGSLRQTNGNPSGGSPLSTSQPKPGRFGSGEWIVYGGNLRRKSSLDGASPNEGNDEKMSKPGTSAPETGRFGRRGSGGSDDWLVYGGRVRHKSNEGLTKAGSTEHLPPLSPPETGRFGRRSSSGSEEWLVYGGSVAQKSKEGLTKAGSKEHLRPMSPPETGRFAKRSSSDWIVYGGTGGDDSRRPEGSEHPTAAMQLSLSPPGSMRFGSGSGEWRVYGGSGRLSGPAGSEKGVISPPGSYTGRGPRPSNAGGRLTSGGVLKRSSSVGSGGRLSSSSPVGSQRISGTGSVDTKPVYSSAGGHRSSSAGTGQPSGGSQRAQSPAGRLGFNVGSGGTGGWLHSSAGGHRANSSGSGSRGSTGGSSSDRISGGRVSGSSGSGRVKSTGGRVISSSDRPIRSTGSGSGGHKERISVCKMAALLMSAAGRERSKDKQKKKQQQQQQATAATPLVQRWLTTGVGVTSADAENTDDIMSL</sequence>
<feature type="domain" description="IF rod" evidence="5">
    <location>
        <begin position="52"/>
        <end position="352"/>
    </location>
</feature>
<feature type="compositionally biased region" description="Low complexity" evidence="4">
    <location>
        <begin position="1558"/>
        <end position="1584"/>
    </location>
</feature>
<accession>A0A672F4I8</accession>